<dbReference type="EMBL" id="OIVN01004639">
    <property type="protein sequence ID" value="SPD18495.1"/>
    <property type="molecule type" value="Genomic_DNA"/>
</dbReference>
<protein>
    <submittedName>
        <fullName evidence="1">Uncharacterized protein</fullName>
    </submittedName>
</protein>
<accession>A0A2N9I2E2</accession>
<name>A0A2N9I2E2_FAGSY</name>
<proteinExistence type="predicted"/>
<organism evidence="1">
    <name type="scientific">Fagus sylvatica</name>
    <name type="common">Beechnut</name>
    <dbReference type="NCBI Taxonomy" id="28930"/>
    <lineage>
        <taxon>Eukaryota</taxon>
        <taxon>Viridiplantae</taxon>
        <taxon>Streptophyta</taxon>
        <taxon>Embryophyta</taxon>
        <taxon>Tracheophyta</taxon>
        <taxon>Spermatophyta</taxon>
        <taxon>Magnoliopsida</taxon>
        <taxon>eudicotyledons</taxon>
        <taxon>Gunneridae</taxon>
        <taxon>Pentapetalae</taxon>
        <taxon>rosids</taxon>
        <taxon>fabids</taxon>
        <taxon>Fagales</taxon>
        <taxon>Fagaceae</taxon>
        <taxon>Fagus</taxon>
    </lineage>
</organism>
<gene>
    <name evidence="1" type="ORF">FSB_LOCUS46377</name>
</gene>
<evidence type="ECO:0000313" key="1">
    <source>
        <dbReference type="EMBL" id="SPD18495.1"/>
    </source>
</evidence>
<reference evidence="1" key="1">
    <citation type="submission" date="2018-02" db="EMBL/GenBank/DDBJ databases">
        <authorList>
            <person name="Cohen D.B."/>
            <person name="Kent A.D."/>
        </authorList>
    </citation>
    <scope>NUCLEOTIDE SEQUENCE</scope>
</reference>
<dbReference type="AlphaFoldDB" id="A0A2N9I2E2"/>
<sequence length="75" mass="8070">MEKSGSSSRPNALFILKFFYKVYSSLSFLKDLGVVVVNGRALDSVVGLADLGLIFCVPGDFLPISLPSLFWRGGG</sequence>